<dbReference type="AlphaFoldDB" id="A0A7D4PVB6"/>
<name>A0A7D4PVB6_9SPHI</name>
<accession>A0A7D4PVB6</accession>
<keyword evidence="3" id="KW-1185">Reference proteome</keyword>
<gene>
    <name evidence="2" type="ORF">HQ865_14470</name>
</gene>
<reference evidence="2 3" key="1">
    <citation type="submission" date="2020-05" db="EMBL/GenBank/DDBJ databases">
        <title>Mucilaginibacter mali sp. nov.</title>
        <authorList>
            <person name="Kim H.S."/>
            <person name="Lee K.C."/>
            <person name="Suh M.K."/>
            <person name="Kim J.-S."/>
            <person name="Han K.-I."/>
            <person name="Eom M.K."/>
            <person name="Shin Y.K."/>
            <person name="Lee J.-S."/>
        </authorList>
    </citation>
    <scope>NUCLEOTIDE SEQUENCE [LARGE SCALE GENOMIC DNA]</scope>
    <source>
        <strain evidence="2 3">G2-14</strain>
    </source>
</reference>
<organism evidence="2 3">
    <name type="scientific">Mucilaginibacter mali</name>
    <dbReference type="NCBI Taxonomy" id="2740462"/>
    <lineage>
        <taxon>Bacteria</taxon>
        <taxon>Pseudomonadati</taxon>
        <taxon>Bacteroidota</taxon>
        <taxon>Sphingobacteriia</taxon>
        <taxon>Sphingobacteriales</taxon>
        <taxon>Sphingobacteriaceae</taxon>
        <taxon>Mucilaginibacter</taxon>
    </lineage>
</organism>
<evidence type="ECO:0000313" key="3">
    <source>
        <dbReference type="Proteomes" id="UP000505355"/>
    </source>
</evidence>
<dbReference type="RefSeq" id="WP_173415572.1">
    <property type="nucleotide sequence ID" value="NZ_CP054139.1"/>
</dbReference>
<evidence type="ECO:0000313" key="2">
    <source>
        <dbReference type="EMBL" id="QKJ30903.1"/>
    </source>
</evidence>
<protein>
    <submittedName>
        <fullName evidence="2">DUF4833 domain-containing protein</fullName>
    </submittedName>
</protein>
<dbReference type="Proteomes" id="UP000505355">
    <property type="component" value="Chromosome"/>
</dbReference>
<dbReference type="InterPro" id="IPR032269">
    <property type="entry name" value="DUF4833"/>
</dbReference>
<dbReference type="Pfam" id="PF16117">
    <property type="entry name" value="DUF4833"/>
    <property type="match status" value="1"/>
</dbReference>
<proteinExistence type="predicted"/>
<evidence type="ECO:0000259" key="1">
    <source>
        <dbReference type="Pfam" id="PF16117"/>
    </source>
</evidence>
<dbReference type="KEGG" id="mmab:HQ865_14470"/>
<feature type="domain" description="DUF4833" evidence="1">
    <location>
        <begin position="52"/>
        <end position="189"/>
    </location>
</feature>
<sequence>MRPLFLLLLVSSIFLQGFTSQKVKINADGDTVKRNLRKELHFPEPTNVSKLFYIQRDPNTNTLIYELNTDKSGNLDTDNPMHVYWIKYAEKGQREELNYIQRKFAYGITTKPIKNDEYDVRFVAYKKLPLNLQRSNDGKYHIFATIAKKQAILNRIFVKIDGGSFWIPNIIYVEMTGTDPSTGKEIAERFKP</sequence>
<dbReference type="EMBL" id="CP054139">
    <property type="protein sequence ID" value="QKJ30903.1"/>
    <property type="molecule type" value="Genomic_DNA"/>
</dbReference>